<reference evidence="2" key="2">
    <citation type="submission" date="2025-08" db="UniProtKB">
        <authorList>
            <consortium name="RefSeq"/>
        </authorList>
    </citation>
    <scope>IDENTIFICATION</scope>
    <source>
        <tissue evidence="2">Leaf</tissue>
    </source>
</reference>
<name>A0AC58U6Z6_TOBAC</name>
<accession>A0AC58U6Z6</accession>
<protein>
    <submittedName>
        <fullName evidence="2">Uncharacterized protein LOC107773460</fullName>
    </submittedName>
</protein>
<proteinExistence type="predicted"/>
<organism evidence="1 2">
    <name type="scientific">Nicotiana tabacum</name>
    <name type="common">Common tobacco</name>
    <dbReference type="NCBI Taxonomy" id="4097"/>
    <lineage>
        <taxon>Eukaryota</taxon>
        <taxon>Viridiplantae</taxon>
        <taxon>Streptophyta</taxon>
        <taxon>Embryophyta</taxon>
        <taxon>Tracheophyta</taxon>
        <taxon>Spermatophyta</taxon>
        <taxon>Magnoliopsida</taxon>
        <taxon>eudicotyledons</taxon>
        <taxon>Gunneridae</taxon>
        <taxon>Pentapetalae</taxon>
        <taxon>asterids</taxon>
        <taxon>lamiids</taxon>
        <taxon>Solanales</taxon>
        <taxon>Solanaceae</taxon>
        <taxon>Nicotianoideae</taxon>
        <taxon>Nicotianeae</taxon>
        <taxon>Nicotiana</taxon>
    </lineage>
</organism>
<evidence type="ECO:0000313" key="2">
    <source>
        <dbReference type="RefSeq" id="XP_075105251.1"/>
    </source>
</evidence>
<reference evidence="1" key="1">
    <citation type="journal article" date="2014" name="Nat. Commun.">
        <title>The tobacco genome sequence and its comparison with those of tomato and potato.</title>
        <authorList>
            <person name="Sierro N."/>
            <person name="Battey J.N."/>
            <person name="Ouadi S."/>
            <person name="Bakaher N."/>
            <person name="Bovet L."/>
            <person name="Willig A."/>
            <person name="Goepfert S."/>
            <person name="Peitsch M.C."/>
            <person name="Ivanov N.V."/>
        </authorList>
    </citation>
    <scope>NUCLEOTIDE SEQUENCE [LARGE SCALE GENOMIC DNA]</scope>
</reference>
<keyword evidence="1" id="KW-1185">Reference proteome</keyword>
<dbReference type="Proteomes" id="UP000790787">
    <property type="component" value="Chromosome 3"/>
</dbReference>
<gene>
    <name evidence="2" type="primary">LOC107773460</name>
</gene>
<evidence type="ECO:0000313" key="1">
    <source>
        <dbReference type="Proteomes" id="UP000790787"/>
    </source>
</evidence>
<sequence>MERGERDKGEANNLSGNQVSYDQADSILVEPRGGTGGSQWNYMLKSPIKEILIAHENCIDSIIFRTVTEQGTTMESTKFGGDGGRRDKVVIEATPLEYLTDIKGTIGLFCGHKVIKSLCFITNAKNYGPFGCEDGGTPFSLVMKEGVAIVGFHGRCGAYLDAIGVYLKKLDPPTSANEHMIEDIEIRDIMERGKQIEGEREKGELANSFEVKGNQVSYDQADLILVEPWGGTGGLEWYYKLESPIKEILIAHGDCIESIMFRTVTKQGTTKDSPKFGGDGGRRDKVVIEVNPLEYLTCIKGTFGYCGSYLVVKSLYFTTNAKNYGPFGSEAGTPFSLVMEEGGSIIGFHGRCGAYLDAIGVYLQKLTPPTVSKEPEAKNMEPNERVVEEIEILDENQVSYDQTNSILVEPWGGNTGGSEWNYKLNSPIKEILIAHGDFIHSIMFRTINEKGTITDSPMFGGDGGRKDKVIIEAIPLEYLTGIKGTFRRCGIHLVINSLCFITNVKNYGPFGSGDGGTPFSFVMKEGGAIVGFHGCYGAYLDAIGVYLQKLEPEDETIEPNETKKTHASYDLADSILVGPWGDTSGGSEWNYKLKNPIKEILIAHGDAINSIMFRTITEQGTTINSQKFGGNGGQINKVVFEETPLERLTGIKGTLGRFNGHLVVKSLCFTTNVKNYGPFGSEGGGTPFSHVMKEGGAIMGFHGRCGEYLDAIGVYLQKLTPLASAQEPEDETIEPNEPMVEEIIEIYDGSGSADHKKGKITKSESKLPTMGNQVSYDQVGSILVGPWGGTSGSEWNYKLKHPIKEILIAHGYFIDSIMFRTITEQGTTTDSQKFGGNGGRINKVVIAATPSEYLTGIKGTFGCYYDHCVIKSLCFITNANNYGPFGSNAGGTPFSLVMKEGVAIVGFHGRSGFYLDAIGVYLQKLAPPTSAKEHTAEDTEIRDVSLSALRKDIVNILDFIKSVKNEENQKALDVDLIKKLELKLAFFCTYVQLSYSNMENFNSIMTRRRQEVETILYDFGYYMQFKQGMHHIHPRLVENMEYCIGSCYLAKSSASMTGEQLDFLLQNLPHLSMYWADQQLSPFVTEYEILQNVCANIRDFHGLIVNGCVGHEIVEHVLPQFQLMAQRVGRFHWDDQFPGDSRLFKLAHLLLKIIPIEREVMHICFTNLKASTSAEVGRFIEQLLETSPDILREYLIHLQEHMVNVITASTPGARNIHIMIEFLLIILTDVPKDFIHNGKLFEFLERVGALTRDVSAIARDLEEKSKNVESTNETNSATLGLLENIELMKRELKDVYLKAPESSQLCFPMSDGPLFMHLLLRHLNDLLNSNDYLVTLIKEEIRLVKEDLEFIRSSFENVEQELYKDLLARTLDVAYEAKVVIDSIILRDNGVLHFIFSLPFAIKKTNLIKEEVSNLFEKISKNRGVIAVNTPNKPVERKSSIAGKIIVGFKEETYLIIRKLTSGPKTLDVTSITGMPGAGKTTLANQVYNNNSVSHHFDIRAWCRVHKKYDEMELLKKLFNQVVGSSSKFGKNIDVANELRKHLFGKRYLIFLDDLWDTAAWDELTRSFPECEKGSRVILTTREKEVAMHAKRHSDPLDLRLLTPEESWELLEKNVFENESCPNELVDVGEEIVQNCKRLPLVVDLIAGVIKGKEKKRNVWLEIQNNLNSFIFHNVMGVIELSYDHLPDSSKSCLIHLASFPKDEVIPVRNLEILWPAEGFLEQSDLMSVVNSLISSSLVNSFNKVGDDRTWQIHDLVHEFCLIKAREEKLFDLISSSASSSSSSDLMPRQMNIAYREWYNNMHSGKHLYSLRITGHKFGDNSPNNICHLRHLRLLRVLQVDRFFIMVNASLLNEICTLVHLRYLEIHTEVKSLPSSFSNLLNLETLWVNKHGPPLVLFPTIWNLVKLRVLEIDDCSFFDLDTDEPKLIAEDSRLDKLRLIQGLVVSYSKDTEDIFKRFPNLQELRFDLKQSWDCSTGRYWFPKLDFLNELESLEVTFISSKSNDSALSITTNRLWDFHFPSSVKMLCLREFPLTSDSLSTIGILSNLEELYLKDAIIEGEEWNMGEEDTFQNLKCLTLQRVNLAKWEVREESFPALEKLRLRDCRKLEEIPSSFGDICSLKSIELKWSPQLEESARKIKQDVEDTMGEDRIQVLVHK</sequence>
<dbReference type="RefSeq" id="XP_075105251.1">
    <property type="nucleotide sequence ID" value="XM_075249150.1"/>
</dbReference>